<dbReference type="PANTHER" id="PTHR43744">
    <property type="entry name" value="ABC TRANSPORTER PERMEASE PROTEIN MG189-RELATED-RELATED"/>
    <property type="match status" value="1"/>
</dbReference>
<protein>
    <submittedName>
        <fullName evidence="9">L-arabinose transport system permease protein AraQ</fullName>
    </submittedName>
</protein>
<dbReference type="SUPFAM" id="SSF161098">
    <property type="entry name" value="MetI-like"/>
    <property type="match status" value="1"/>
</dbReference>
<gene>
    <name evidence="9" type="primary">araQ_6</name>
    <name evidence="9" type="ORF">Mgrana_01293</name>
</gene>
<dbReference type="Gene3D" id="1.10.3720.10">
    <property type="entry name" value="MetI-like"/>
    <property type="match status" value="1"/>
</dbReference>
<evidence type="ECO:0000256" key="3">
    <source>
        <dbReference type="ARBA" id="ARBA00022475"/>
    </source>
</evidence>
<evidence type="ECO:0000256" key="1">
    <source>
        <dbReference type="ARBA" id="ARBA00004651"/>
    </source>
</evidence>
<dbReference type="GO" id="GO:0005886">
    <property type="term" value="C:plasma membrane"/>
    <property type="evidence" value="ECO:0007669"/>
    <property type="project" value="UniProtKB-SubCell"/>
</dbReference>
<sequence length="289" mass="32726">MSATATAQPQLRVRKVRKGPNPWVLGVVWVFALLWLIPFVGAIITSFRTFDDLNTRGFWSIPQELTLNNFVRAWNQAGVSRYLLNSFEITLPALAIAILFSSMCAYGLVRFRFRLSTPIYLMFVAGLMLPFQVLLLPVFFLANKLHIYDTLWALILFHSAFQLAFCTFVLRNFMKTIPFSLFESALIDGANEWIIFRRIALPLLLPGLAALATLEFTWIFNDYLWAIVLLQSDQLKPITTGLANLRGQYISDWPLMVAGSLIATVPTLIVFFALQRYFIDGLTVGATKG</sequence>
<reference evidence="9 10" key="1">
    <citation type="submission" date="2018-08" db="EMBL/GenBank/DDBJ databases">
        <title>Meiothermus granaticius genome AF-68 sequencing project.</title>
        <authorList>
            <person name="Da Costa M.S."/>
            <person name="Albuquerque L."/>
            <person name="Raposo P."/>
            <person name="Froufe H.J.C."/>
            <person name="Barroso C.S."/>
            <person name="Egas C."/>
        </authorList>
    </citation>
    <scope>NUCLEOTIDE SEQUENCE [LARGE SCALE GENOMIC DNA]</scope>
    <source>
        <strain evidence="9 10">AF-68</strain>
    </source>
</reference>
<evidence type="ECO:0000256" key="4">
    <source>
        <dbReference type="ARBA" id="ARBA00022692"/>
    </source>
</evidence>
<keyword evidence="10" id="KW-1185">Reference proteome</keyword>
<dbReference type="OrthoDB" id="42677at2"/>
<evidence type="ECO:0000256" key="5">
    <source>
        <dbReference type="ARBA" id="ARBA00022989"/>
    </source>
</evidence>
<dbReference type="PROSITE" id="PS50928">
    <property type="entry name" value="ABC_TM1"/>
    <property type="match status" value="1"/>
</dbReference>
<dbReference type="Proteomes" id="UP000266178">
    <property type="component" value="Unassembled WGS sequence"/>
</dbReference>
<dbReference type="InterPro" id="IPR000515">
    <property type="entry name" value="MetI-like"/>
</dbReference>
<evidence type="ECO:0000313" key="10">
    <source>
        <dbReference type="Proteomes" id="UP000266178"/>
    </source>
</evidence>
<dbReference type="AlphaFoldDB" id="A0A399FAL6"/>
<feature type="transmembrane region" description="Helical" evidence="7">
    <location>
        <begin position="253"/>
        <end position="274"/>
    </location>
</feature>
<dbReference type="RefSeq" id="WP_119356797.1">
    <property type="nucleotide sequence ID" value="NZ_BJXM01000010.1"/>
</dbReference>
<dbReference type="PANTHER" id="PTHR43744:SF4">
    <property type="entry name" value="OSMOPROTECTIVE COMPOUNDS UPTAKE PERMEASE PROTEIN GGTD"/>
    <property type="match status" value="1"/>
</dbReference>
<comment type="caution">
    <text evidence="9">The sequence shown here is derived from an EMBL/GenBank/DDBJ whole genome shotgun (WGS) entry which is preliminary data.</text>
</comment>
<evidence type="ECO:0000256" key="6">
    <source>
        <dbReference type="ARBA" id="ARBA00023136"/>
    </source>
</evidence>
<feature type="transmembrane region" description="Helical" evidence="7">
    <location>
        <begin position="151"/>
        <end position="170"/>
    </location>
</feature>
<comment type="subcellular location">
    <subcellularLocation>
        <location evidence="1 7">Cell membrane</location>
        <topology evidence="1 7">Multi-pass membrane protein</topology>
    </subcellularLocation>
</comment>
<feature type="transmembrane region" description="Helical" evidence="7">
    <location>
        <begin position="21"/>
        <end position="44"/>
    </location>
</feature>
<dbReference type="CDD" id="cd06261">
    <property type="entry name" value="TM_PBP2"/>
    <property type="match status" value="1"/>
</dbReference>
<evidence type="ECO:0000256" key="7">
    <source>
        <dbReference type="RuleBase" id="RU363032"/>
    </source>
</evidence>
<dbReference type="InterPro" id="IPR035906">
    <property type="entry name" value="MetI-like_sf"/>
</dbReference>
<evidence type="ECO:0000256" key="2">
    <source>
        <dbReference type="ARBA" id="ARBA00022448"/>
    </source>
</evidence>
<evidence type="ECO:0000259" key="8">
    <source>
        <dbReference type="PROSITE" id="PS50928"/>
    </source>
</evidence>
<feature type="transmembrane region" description="Helical" evidence="7">
    <location>
        <begin position="89"/>
        <end position="108"/>
    </location>
</feature>
<organism evidence="9 10">
    <name type="scientific">Meiothermus granaticius NBRC 107808</name>
    <dbReference type="NCBI Taxonomy" id="1227551"/>
    <lineage>
        <taxon>Bacteria</taxon>
        <taxon>Thermotogati</taxon>
        <taxon>Deinococcota</taxon>
        <taxon>Deinococci</taxon>
        <taxon>Thermales</taxon>
        <taxon>Thermaceae</taxon>
        <taxon>Meiothermus</taxon>
    </lineage>
</organism>
<keyword evidence="4 7" id="KW-0812">Transmembrane</keyword>
<accession>A0A399FAL6</accession>
<dbReference type="EMBL" id="QWLB01000014">
    <property type="protein sequence ID" value="RIH92755.1"/>
    <property type="molecule type" value="Genomic_DNA"/>
</dbReference>
<feature type="transmembrane region" description="Helical" evidence="7">
    <location>
        <begin position="120"/>
        <end position="139"/>
    </location>
</feature>
<evidence type="ECO:0000313" key="9">
    <source>
        <dbReference type="EMBL" id="RIH92755.1"/>
    </source>
</evidence>
<keyword evidence="3" id="KW-1003">Cell membrane</keyword>
<feature type="domain" description="ABC transmembrane type-1" evidence="8">
    <location>
        <begin position="83"/>
        <end position="274"/>
    </location>
</feature>
<keyword evidence="5 7" id="KW-1133">Transmembrane helix</keyword>
<keyword evidence="2 7" id="KW-0813">Transport</keyword>
<proteinExistence type="inferred from homology"/>
<keyword evidence="6 7" id="KW-0472">Membrane</keyword>
<feature type="transmembrane region" description="Helical" evidence="7">
    <location>
        <begin position="199"/>
        <end position="220"/>
    </location>
</feature>
<name>A0A399FAL6_9DEIN</name>
<dbReference type="GO" id="GO:0055085">
    <property type="term" value="P:transmembrane transport"/>
    <property type="evidence" value="ECO:0007669"/>
    <property type="project" value="InterPro"/>
</dbReference>
<dbReference type="Pfam" id="PF00528">
    <property type="entry name" value="BPD_transp_1"/>
    <property type="match status" value="1"/>
</dbReference>
<comment type="similarity">
    <text evidence="7">Belongs to the binding-protein-dependent transport system permease family.</text>
</comment>